<dbReference type="RefSeq" id="WP_242962593.1">
    <property type="nucleotide sequence ID" value="NZ_FRAC01000038.1"/>
</dbReference>
<evidence type="ECO:0000313" key="2">
    <source>
        <dbReference type="EMBL" id="SHL57574.1"/>
    </source>
</evidence>
<dbReference type="Pfam" id="PF06541">
    <property type="entry name" value="ABC_trans_CmpB"/>
    <property type="match status" value="1"/>
</dbReference>
<proteinExistence type="predicted"/>
<organism evidence="2 3">
    <name type="scientific">Anaerocolumna jejuensis DSM 15929</name>
    <dbReference type="NCBI Taxonomy" id="1121322"/>
    <lineage>
        <taxon>Bacteria</taxon>
        <taxon>Bacillati</taxon>
        <taxon>Bacillota</taxon>
        <taxon>Clostridia</taxon>
        <taxon>Lachnospirales</taxon>
        <taxon>Lachnospiraceae</taxon>
        <taxon>Anaerocolumna</taxon>
    </lineage>
</organism>
<dbReference type="STRING" id="1121322.SAMN02745136_05225"/>
<evidence type="ECO:0000313" key="3">
    <source>
        <dbReference type="Proteomes" id="UP000184386"/>
    </source>
</evidence>
<evidence type="ECO:0000256" key="1">
    <source>
        <dbReference type="SAM" id="Phobius"/>
    </source>
</evidence>
<sequence length="141" mass="16001">MISMLKINSNSLKYILFFFVGGFSYCGIETLFRGYSHISMLIAGGVCFLLIDYINQKCKHEIPLPGRMFLSSLAITAVELMAGLIVNLWMHLNVWDYSNQPLNAWGQICPLFSLVWFLLSAPAIWLDNYLQNVIGDSKIVE</sequence>
<feature type="transmembrane region" description="Helical" evidence="1">
    <location>
        <begin position="38"/>
        <end position="56"/>
    </location>
</feature>
<keyword evidence="1" id="KW-1133">Transmembrane helix</keyword>
<feature type="transmembrane region" description="Helical" evidence="1">
    <location>
        <begin position="12"/>
        <end position="32"/>
    </location>
</feature>
<name>A0A1M7BRK2_9FIRM</name>
<protein>
    <submittedName>
        <fullName evidence="2">Putative ABC-transporter type IV</fullName>
    </submittedName>
</protein>
<keyword evidence="3" id="KW-1185">Reference proteome</keyword>
<reference evidence="2 3" key="1">
    <citation type="submission" date="2016-11" db="EMBL/GenBank/DDBJ databases">
        <authorList>
            <person name="Jaros S."/>
            <person name="Januszkiewicz K."/>
            <person name="Wedrychowicz H."/>
        </authorList>
    </citation>
    <scope>NUCLEOTIDE SEQUENCE [LARGE SCALE GENOMIC DNA]</scope>
    <source>
        <strain evidence="2 3">DSM 15929</strain>
    </source>
</reference>
<dbReference type="EMBL" id="FRAC01000038">
    <property type="protein sequence ID" value="SHL57574.1"/>
    <property type="molecule type" value="Genomic_DNA"/>
</dbReference>
<dbReference type="AlphaFoldDB" id="A0A1M7BRK2"/>
<keyword evidence="1" id="KW-0472">Membrane</keyword>
<dbReference type="Proteomes" id="UP000184386">
    <property type="component" value="Unassembled WGS sequence"/>
</dbReference>
<keyword evidence="1" id="KW-0812">Transmembrane</keyword>
<accession>A0A1M7BRK2</accession>
<dbReference type="InterPro" id="IPR010540">
    <property type="entry name" value="CmpB_TMEM229"/>
</dbReference>
<feature type="transmembrane region" description="Helical" evidence="1">
    <location>
        <begin position="68"/>
        <end position="92"/>
    </location>
</feature>
<gene>
    <name evidence="2" type="ORF">SAMN02745136_05225</name>
</gene>
<feature type="transmembrane region" description="Helical" evidence="1">
    <location>
        <begin position="104"/>
        <end position="126"/>
    </location>
</feature>